<dbReference type="AlphaFoldDB" id="L1QAW2"/>
<accession>L1QAW2</accession>
<dbReference type="OrthoDB" id="1935317at2"/>
<dbReference type="eggNOG" id="ENOG503265Y">
    <property type="taxonomic scope" value="Bacteria"/>
</dbReference>
<dbReference type="STRING" id="545697.HMPREF0216_02554"/>
<comment type="caution">
    <text evidence="1">The sequence shown here is derived from an EMBL/GenBank/DDBJ whole genome shotgun (WGS) entry which is preliminary data.</text>
</comment>
<dbReference type="HOGENOM" id="CLU_089899_0_0_9"/>
<keyword evidence="2" id="KW-1185">Reference proteome</keyword>
<name>L1QAW2_9CLOT</name>
<dbReference type="RefSeq" id="WP_005214539.1">
    <property type="nucleotide sequence ID" value="NZ_KB291665.1"/>
</dbReference>
<dbReference type="PATRIC" id="fig|545697.3.peg.2513"/>
<organism evidence="1 2">
    <name type="scientific">Clostridium celatum DSM 1785</name>
    <dbReference type="NCBI Taxonomy" id="545697"/>
    <lineage>
        <taxon>Bacteria</taxon>
        <taxon>Bacillati</taxon>
        <taxon>Bacillota</taxon>
        <taxon>Clostridia</taxon>
        <taxon>Eubacteriales</taxon>
        <taxon>Clostridiaceae</taxon>
        <taxon>Clostridium</taxon>
    </lineage>
</organism>
<sequence>MAILKKIETEVVLGVGEDNFFKEVEFDFSNIKGIFMVENIDERIDVYDVVPIDCDSVIFSAYIYINVAYKLAEYTGNDTKCNATICGDIKHMTKRIPFGGCIKINRESKEHFNKNDIAKVVNACIEGSHNTLIGPQEIGKFDTPIYNYKKLNDKVCIKIKVKVVRDEIVTIYAEDKECK</sequence>
<dbReference type="Proteomes" id="UP000010420">
    <property type="component" value="Unassembled WGS sequence"/>
</dbReference>
<gene>
    <name evidence="1" type="ORF">HMPREF0216_02554</name>
</gene>
<evidence type="ECO:0000313" key="2">
    <source>
        <dbReference type="Proteomes" id="UP000010420"/>
    </source>
</evidence>
<reference evidence="1 2" key="1">
    <citation type="submission" date="2012-05" db="EMBL/GenBank/DDBJ databases">
        <authorList>
            <person name="Weinstock G."/>
            <person name="Sodergren E."/>
            <person name="Lobos E.A."/>
            <person name="Fulton L."/>
            <person name="Fulton R."/>
            <person name="Courtney L."/>
            <person name="Fronick C."/>
            <person name="O'Laughlin M."/>
            <person name="Godfrey J."/>
            <person name="Wilson R.M."/>
            <person name="Miner T."/>
            <person name="Farmer C."/>
            <person name="Delehaunty K."/>
            <person name="Cordes M."/>
            <person name="Minx P."/>
            <person name="Tomlinson C."/>
            <person name="Chen J."/>
            <person name="Wollam A."/>
            <person name="Pepin K.H."/>
            <person name="Bhonagiri V."/>
            <person name="Zhang X."/>
            <person name="Suruliraj S."/>
            <person name="Warren W."/>
            <person name="Mitreva M."/>
            <person name="Mardis E.R."/>
            <person name="Wilson R.K."/>
        </authorList>
    </citation>
    <scope>NUCLEOTIDE SEQUENCE [LARGE SCALE GENOMIC DNA]</scope>
    <source>
        <strain evidence="1 2">DSM 1785</strain>
    </source>
</reference>
<proteinExistence type="predicted"/>
<evidence type="ECO:0000313" key="1">
    <source>
        <dbReference type="EMBL" id="EKY25086.1"/>
    </source>
</evidence>
<protein>
    <submittedName>
        <fullName evidence="1">Uncharacterized protein</fullName>
    </submittedName>
</protein>
<dbReference type="EMBL" id="AMEZ01000075">
    <property type="protein sequence ID" value="EKY25086.1"/>
    <property type="molecule type" value="Genomic_DNA"/>
</dbReference>